<dbReference type="EMBL" id="CAJVCH010571426">
    <property type="protein sequence ID" value="CAG7837483.1"/>
    <property type="molecule type" value="Genomic_DNA"/>
</dbReference>
<protein>
    <submittedName>
        <fullName evidence="3">Uncharacterized protein</fullName>
    </submittedName>
</protein>
<dbReference type="PANTHER" id="PTHR38337">
    <property type="entry name" value="AGAP010540-PA"/>
    <property type="match status" value="1"/>
</dbReference>
<dbReference type="AlphaFoldDB" id="A0A8J2LKR7"/>
<dbReference type="OrthoDB" id="6020333at2759"/>
<feature type="transmembrane region" description="Helical" evidence="2">
    <location>
        <begin position="121"/>
        <end position="140"/>
    </location>
</feature>
<feature type="compositionally biased region" description="Basic and acidic residues" evidence="1">
    <location>
        <begin position="18"/>
        <end position="29"/>
    </location>
</feature>
<keyword evidence="4" id="KW-1185">Reference proteome</keyword>
<keyword evidence="2" id="KW-1133">Transmembrane helix</keyword>
<feature type="transmembrane region" description="Helical" evidence="2">
    <location>
        <begin position="173"/>
        <end position="194"/>
    </location>
</feature>
<feature type="transmembrane region" description="Helical" evidence="2">
    <location>
        <begin position="233"/>
        <end position="253"/>
    </location>
</feature>
<keyword evidence="2" id="KW-0472">Membrane</keyword>
<evidence type="ECO:0000256" key="1">
    <source>
        <dbReference type="SAM" id="MobiDB-lite"/>
    </source>
</evidence>
<sequence length="481" mass="54005">MSLNTSGSSDDGNPVPEPRPEVSDGKDPGDSSAGSSNNSAEQRIAEVSITTAEMITVSANELNQMREFAMDEPTGVSGALRYCKRRILFPYLRLLGVMGLKPTLNPESTENGLCLIILNRVYFLLVVLLLLAGYVLQYLSCFRRDRGFLYKNENLERVPNDNQFRSICSGNPILIHVLPSVFHITSFLYMVYLYRFNDDEQLQNLMERVFIQATHSHSQFYSQKKLLRTLQHLVMSSLVWIITSTTCQLVQIWSAPHISFSNLPFSEDIQGVLIGTLALSTTWQDSIQVTVIISYCIHCILLSTYLELLNARVQQNTISLSECIKEIGELKKLISYLSDDLSPCLGPLLILDAATAVSSITFLALKGSHLHMYDFISLVIVATLWLLLFIFPITQAATLSASCKQVLEIGHLVRLRPFGYQDIPQTDLDSFLLFVSTLRMDVRILKMPISTPIIACSFSLIMFTTLMWGFFMSSFLATKSV</sequence>
<evidence type="ECO:0000256" key="2">
    <source>
        <dbReference type="SAM" id="Phobius"/>
    </source>
</evidence>
<feature type="transmembrane region" description="Helical" evidence="2">
    <location>
        <begin position="371"/>
        <end position="391"/>
    </location>
</feature>
<feature type="region of interest" description="Disordered" evidence="1">
    <location>
        <begin position="1"/>
        <end position="41"/>
    </location>
</feature>
<proteinExistence type="predicted"/>
<feature type="transmembrane region" description="Helical" evidence="2">
    <location>
        <begin position="449"/>
        <end position="471"/>
    </location>
</feature>
<feature type="compositionally biased region" description="Low complexity" evidence="1">
    <location>
        <begin position="30"/>
        <end position="40"/>
    </location>
</feature>
<keyword evidence="2" id="KW-0812">Transmembrane</keyword>
<evidence type="ECO:0000313" key="3">
    <source>
        <dbReference type="EMBL" id="CAG7837483.1"/>
    </source>
</evidence>
<dbReference type="PANTHER" id="PTHR38337:SF1">
    <property type="entry name" value="GUSTATORY RECEPTOR"/>
    <property type="match status" value="1"/>
</dbReference>
<feature type="compositionally biased region" description="Polar residues" evidence="1">
    <location>
        <begin position="1"/>
        <end position="11"/>
    </location>
</feature>
<evidence type="ECO:0000313" key="4">
    <source>
        <dbReference type="Proteomes" id="UP000708208"/>
    </source>
</evidence>
<reference evidence="3" key="1">
    <citation type="submission" date="2021-06" db="EMBL/GenBank/DDBJ databases">
        <authorList>
            <person name="Hodson N. C."/>
            <person name="Mongue J. A."/>
            <person name="Jaron S. K."/>
        </authorList>
    </citation>
    <scope>NUCLEOTIDE SEQUENCE</scope>
</reference>
<dbReference type="Proteomes" id="UP000708208">
    <property type="component" value="Unassembled WGS sequence"/>
</dbReference>
<comment type="caution">
    <text evidence="3">The sequence shown here is derived from an EMBL/GenBank/DDBJ whole genome shotgun (WGS) entry which is preliminary data.</text>
</comment>
<gene>
    <name evidence="3" type="ORF">AFUS01_LOCUS46590</name>
</gene>
<feature type="transmembrane region" description="Helical" evidence="2">
    <location>
        <begin position="287"/>
        <end position="306"/>
    </location>
</feature>
<accession>A0A8J2LKR7</accession>
<organism evidence="3 4">
    <name type="scientific">Allacma fusca</name>
    <dbReference type="NCBI Taxonomy" id="39272"/>
    <lineage>
        <taxon>Eukaryota</taxon>
        <taxon>Metazoa</taxon>
        <taxon>Ecdysozoa</taxon>
        <taxon>Arthropoda</taxon>
        <taxon>Hexapoda</taxon>
        <taxon>Collembola</taxon>
        <taxon>Symphypleona</taxon>
        <taxon>Sminthuridae</taxon>
        <taxon>Allacma</taxon>
    </lineage>
</organism>
<name>A0A8J2LKR7_9HEXA</name>